<reference evidence="2 3" key="1">
    <citation type="submission" date="2023-11" db="EMBL/GenBank/DDBJ databases">
        <authorList>
            <person name="Bao R."/>
        </authorList>
    </citation>
    <scope>NUCLEOTIDE SEQUENCE [LARGE SCALE GENOMIC DNA]</scope>
    <source>
        <strain evidence="2 3">PJ23</strain>
    </source>
</reference>
<feature type="region of interest" description="Disordered" evidence="1">
    <location>
        <begin position="1"/>
        <end position="28"/>
    </location>
</feature>
<dbReference type="EMBL" id="JAXAFJ010000002">
    <property type="protein sequence ID" value="MDX6805573.1"/>
    <property type="molecule type" value="Genomic_DNA"/>
</dbReference>
<sequence length="60" mass="6716">MADLINLNKARKERARAEKPAKAAENRVAFGRTKAEKDLEKARAENAARLLDGHRRDGDT</sequence>
<dbReference type="Proteomes" id="UP001274321">
    <property type="component" value="Unassembled WGS sequence"/>
</dbReference>
<dbReference type="Pfam" id="PF13770">
    <property type="entry name" value="DUF4169"/>
    <property type="match status" value="1"/>
</dbReference>
<evidence type="ECO:0000256" key="1">
    <source>
        <dbReference type="SAM" id="MobiDB-lite"/>
    </source>
</evidence>
<protein>
    <submittedName>
        <fullName evidence="2">DUF4169 family protein</fullName>
    </submittedName>
</protein>
<comment type="caution">
    <text evidence="2">The sequence shown here is derived from an EMBL/GenBank/DDBJ whole genome shotgun (WGS) entry which is preliminary data.</text>
</comment>
<evidence type="ECO:0000313" key="2">
    <source>
        <dbReference type="EMBL" id="MDX6805573.1"/>
    </source>
</evidence>
<accession>A0ABU4RMW6</accession>
<keyword evidence="3" id="KW-1185">Reference proteome</keyword>
<dbReference type="InterPro" id="IPR025227">
    <property type="entry name" value="DUF4169"/>
</dbReference>
<dbReference type="RefSeq" id="WP_319843683.1">
    <property type="nucleotide sequence ID" value="NZ_JAXAFJ010000002.1"/>
</dbReference>
<proteinExistence type="predicted"/>
<organism evidence="2 3">
    <name type="scientific">Terrihabitans rhizophilus</name>
    <dbReference type="NCBI Taxonomy" id="3092662"/>
    <lineage>
        <taxon>Bacteria</taxon>
        <taxon>Pseudomonadati</taxon>
        <taxon>Pseudomonadota</taxon>
        <taxon>Alphaproteobacteria</taxon>
        <taxon>Hyphomicrobiales</taxon>
        <taxon>Terrihabitans</taxon>
    </lineage>
</organism>
<gene>
    <name evidence="2" type="ORF">SCD90_05820</name>
</gene>
<name>A0ABU4RMW6_9HYPH</name>
<evidence type="ECO:0000313" key="3">
    <source>
        <dbReference type="Proteomes" id="UP001274321"/>
    </source>
</evidence>
<feature type="compositionally biased region" description="Basic and acidic residues" evidence="1">
    <location>
        <begin position="15"/>
        <end position="25"/>
    </location>
</feature>